<keyword evidence="2" id="KW-0677">Repeat</keyword>
<dbReference type="FunFam" id="3.30.160.60:FF:000446">
    <property type="entry name" value="Zinc finger protein"/>
    <property type="match status" value="2"/>
</dbReference>
<feature type="region of interest" description="Disordered" evidence="6">
    <location>
        <begin position="244"/>
        <end position="316"/>
    </location>
</feature>
<reference evidence="8 9" key="1">
    <citation type="submission" date="2020-06" db="EMBL/GenBank/DDBJ databases">
        <authorList>
            <person name="Li R."/>
            <person name="Bekaert M."/>
        </authorList>
    </citation>
    <scope>NUCLEOTIDE SEQUENCE [LARGE SCALE GENOMIC DNA]</scope>
    <source>
        <strain evidence="9">wild</strain>
    </source>
</reference>
<proteinExistence type="predicted"/>
<dbReference type="PROSITE" id="PS50157">
    <property type="entry name" value="ZINC_FINGER_C2H2_2"/>
    <property type="match status" value="8"/>
</dbReference>
<evidence type="ECO:0000313" key="8">
    <source>
        <dbReference type="EMBL" id="CAC5409470.1"/>
    </source>
</evidence>
<feature type="region of interest" description="Disordered" evidence="6">
    <location>
        <begin position="202"/>
        <end position="223"/>
    </location>
</feature>
<feature type="domain" description="C2H2-type" evidence="7">
    <location>
        <begin position="591"/>
        <end position="618"/>
    </location>
</feature>
<feature type="domain" description="C2H2-type" evidence="7">
    <location>
        <begin position="619"/>
        <end position="641"/>
    </location>
</feature>
<feature type="compositionally biased region" description="Basic and acidic residues" evidence="6">
    <location>
        <begin position="71"/>
        <end position="83"/>
    </location>
</feature>
<evidence type="ECO:0000256" key="4">
    <source>
        <dbReference type="ARBA" id="ARBA00022833"/>
    </source>
</evidence>
<dbReference type="Proteomes" id="UP000507470">
    <property type="component" value="Unassembled WGS sequence"/>
</dbReference>
<dbReference type="Pfam" id="PF13912">
    <property type="entry name" value="zf-C2H2_6"/>
    <property type="match status" value="1"/>
</dbReference>
<feature type="domain" description="C2H2-type" evidence="7">
    <location>
        <begin position="450"/>
        <end position="477"/>
    </location>
</feature>
<evidence type="ECO:0000256" key="2">
    <source>
        <dbReference type="ARBA" id="ARBA00022737"/>
    </source>
</evidence>
<dbReference type="SUPFAM" id="SSF57667">
    <property type="entry name" value="beta-beta-alpha zinc fingers"/>
    <property type="match status" value="4"/>
</dbReference>
<keyword evidence="1" id="KW-0479">Metal-binding</keyword>
<dbReference type="FunFam" id="3.30.160.60:FF:002343">
    <property type="entry name" value="Zinc finger protein 33A"/>
    <property type="match status" value="1"/>
</dbReference>
<dbReference type="GO" id="GO:0000981">
    <property type="term" value="F:DNA-binding transcription factor activity, RNA polymerase II-specific"/>
    <property type="evidence" value="ECO:0007669"/>
    <property type="project" value="TreeGrafter"/>
</dbReference>
<organism evidence="8 9">
    <name type="scientific">Mytilus coruscus</name>
    <name type="common">Sea mussel</name>
    <dbReference type="NCBI Taxonomy" id="42192"/>
    <lineage>
        <taxon>Eukaryota</taxon>
        <taxon>Metazoa</taxon>
        <taxon>Spiralia</taxon>
        <taxon>Lophotrochozoa</taxon>
        <taxon>Mollusca</taxon>
        <taxon>Bivalvia</taxon>
        <taxon>Autobranchia</taxon>
        <taxon>Pteriomorphia</taxon>
        <taxon>Mytilida</taxon>
        <taxon>Mytiloidea</taxon>
        <taxon>Mytilidae</taxon>
        <taxon>Mytilinae</taxon>
        <taxon>Mytilus</taxon>
    </lineage>
</organism>
<feature type="domain" description="C2H2-type" evidence="7">
    <location>
        <begin position="506"/>
        <end position="533"/>
    </location>
</feature>
<dbReference type="PROSITE" id="PS00028">
    <property type="entry name" value="ZINC_FINGER_C2H2_1"/>
    <property type="match status" value="8"/>
</dbReference>
<feature type="compositionally biased region" description="Basic residues" evidence="6">
    <location>
        <begin position="85"/>
        <end position="95"/>
    </location>
</feature>
<dbReference type="OrthoDB" id="6274627at2759"/>
<dbReference type="GO" id="GO:0000977">
    <property type="term" value="F:RNA polymerase II transcription regulatory region sequence-specific DNA binding"/>
    <property type="evidence" value="ECO:0007669"/>
    <property type="project" value="TreeGrafter"/>
</dbReference>
<feature type="domain" description="C2H2-type" evidence="7">
    <location>
        <begin position="563"/>
        <end position="590"/>
    </location>
</feature>
<dbReference type="Pfam" id="PF00096">
    <property type="entry name" value="zf-C2H2"/>
    <property type="match status" value="6"/>
</dbReference>
<dbReference type="EMBL" id="CACVKT020007643">
    <property type="protein sequence ID" value="CAC5409470.1"/>
    <property type="molecule type" value="Genomic_DNA"/>
</dbReference>
<evidence type="ECO:0000256" key="6">
    <source>
        <dbReference type="SAM" id="MobiDB-lite"/>
    </source>
</evidence>
<keyword evidence="3 5" id="KW-0863">Zinc-finger</keyword>
<dbReference type="Gene3D" id="3.30.160.60">
    <property type="entry name" value="Classic Zinc Finger"/>
    <property type="match status" value="8"/>
</dbReference>
<dbReference type="FunFam" id="3.30.160.60:FF:000110">
    <property type="entry name" value="Zinc finger protein-like"/>
    <property type="match status" value="1"/>
</dbReference>
<feature type="domain" description="C2H2-type" evidence="7">
    <location>
        <begin position="534"/>
        <end position="561"/>
    </location>
</feature>
<dbReference type="InterPro" id="IPR013087">
    <property type="entry name" value="Znf_C2H2_type"/>
</dbReference>
<feature type="compositionally biased region" description="Polar residues" evidence="6">
    <location>
        <begin position="253"/>
        <end position="266"/>
    </location>
</feature>
<evidence type="ECO:0000256" key="1">
    <source>
        <dbReference type="ARBA" id="ARBA00022723"/>
    </source>
</evidence>
<evidence type="ECO:0000256" key="3">
    <source>
        <dbReference type="ARBA" id="ARBA00022771"/>
    </source>
</evidence>
<sequence length="777" mass="88764">MTHFREDILSEFKSKINEAISLVSKIPVEQKAEVWNFWELITITVKLFTQVYVEDHVNVDTRRNHEIPIEKSDHIENTSENKSKTFQKNRGRLKKQSNESNIENIRVDNKYESDEKNRIDKYEAHSDSDNDSVRHDVKTIDFTDLISYPSSVDTVVQHDETTSMMGMQSCSTPSTTIVPHTDDTLLTEINTSSGTVILKVPQPDNTSTSVDIEGNDDSSGSLVSQVNKTLDSSVTMHLKTLEKSTELSETETITSVNDVNSSTLNKQTREKSLDSSTTENSAHRIDSFMLETESSSSERDFSVSGSESLDTNKKDDPGLNIIHAEIIQTNEVKTRNKENKVPPLTLRKARKISKDEDVYITCDDVDSDQAVRYINKKTDQPITYLDRRSCRQKRKVQHEEYVYEVAAERKKKREIQKKEDPFRCDVCGRKLSNLTALKAHSRHHSGQRPYACTICGRTFSTNGNRLRHEKSHAGDKEFQCIECNKWFTSATNLEVHRRVHTGEKPFMCELCDKRFTQQGSLKAHLDLHKGEKNYLCTVCGRAFTQKTNLESHLLRHNKSNRSYKCPNCSYSFFTKGELERHSFKHTKEKPYLCDYCPKSFTRSQYLNDHKILHVNPKPYSCNKCEETFADLSSLRKHKQWHRVIESQEQEGEVTDEQGEITDDQEEIQESIQQTCIVTRDISGRKQIIMSTDTDLPADVLQQFVDGGHLESEVTHIVPVIDKDGSITHVDSLDEGSQDIYQITFLDANSDSEHSNIIAAVDFSAMNLLANATANQFS</sequence>
<evidence type="ECO:0000259" key="7">
    <source>
        <dbReference type="PROSITE" id="PS50157"/>
    </source>
</evidence>
<dbReference type="PANTHER" id="PTHR14196:SF12">
    <property type="entry name" value="ZINC FINGER PROTEIN 208-LIKE"/>
    <property type="match status" value="1"/>
</dbReference>
<protein>
    <submittedName>
        <fullName evidence="8">KRAB</fullName>
    </submittedName>
</protein>
<dbReference type="InterPro" id="IPR036236">
    <property type="entry name" value="Znf_C2H2_sf"/>
</dbReference>
<dbReference type="GO" id="GO:0008270">
    <property type="term" value="F:zinc ion binding"/>
    <property type="evidence" value="ECO:0007669"/>
    <property type="project" value="UniProtKB-KW"/>
</dbReference>
<keyword evidence="9" id="KW-1185">Reference proteome</keyword>
<keyword evidence="4" id="KW-0862">Zinc</keyword>
<evidence type="ECO:0000313" key="9">
    <source>
        <dbReference type="Proteomes" id="UP000507470"/>
    </source>
</evidence>
<evidence type="ECO:0000256" key="5">
    <source>
        <dbReference type="PROSITE-ProRule" id="PRU00042"/>
    </source>
</evidence>
<dbReference type="PANTHER" id="PTHR14196">
    <property type="entry name" value="ODD-SKIPPED - RELATED"/>
    <property type="match status" value="1"/>
</dbReference>
<dbReference type="SMART" id="SM00355">
    <property type="entry name" value="ZnF_C2H2"/>
    <property type="match status" value="8"/>
</dbReference>
<dbReference type="FunFam" id="3.30.160.60:FF:000733">
    <property type="entry name" value="Zinc finger protein 236 variant"/>
    <property type="match status" value="1"/>
</dbReference>
<feature type="region of interest" description="Disordered" evidence="6">
    <location>
        <begin position="71"/>
        <end position="101"/>
    </location>
</feature>
<dbReference type="AlphaFoldDB" id="A0A6J8DRK6"/>
<dbReference type="InterPro" id="IPR050717">
    <property type="entry name" value="C2H2-ZF_Transcription_Reg"/>
</dbReference>
<name>A0A6J8DRK6_MYTCO</name>
<accession>A0A6J8DRK6</accession>
<feature type="domain" description="C2H2-type" evidence="7">
    <location>
        <begin position="478"/>
        <end position="505"/>
    </location>
</feature>
<dbReference type="GO" id="GO:0005634">
    <property type="term" value="C:nucleus"/>
    <property type="evidence" value="ECO:0007669"/>
    <property type="project" value="TreeGrafter"/>
</dbReference>
<feature type="domain" description="C2H2-type" evidence="7">
    <location>
        <begin position="422"/>
        <end position="449"/>
    </location>
</feature>
<gene>
    <name evidence="8" type="ORF">MCOR_42755</name>
</gene>